<keyword evidence="1" id="KW-0812">Transmembrane</keyword>
<evidence type="ECO:0000313" key="2">
    <source>
        <dbReference type="EMBL" id="CAD9976907.1"/>
    </source>
</evidence>
<dbReference type="EMBL" id="HBHT01025372">
    <property type="protein sequence ID" value="CAD9976907.1"/>
    <property type="molecule type" value="Transcribed_RNA"/>
</dbReference>
<proteinExistence type="predicted"/>
<evidence type="ECO:0000256" key="1">
    <source>
        <dbReference type="SAM" id="Phobius"/>
    </source>
</evidence>
<organism evidence="2">
    <name type="scientific">Entomoneis paludosa</name>
    <dbReference type="NCBI Taxonomy" id="265537"/>
    <lineage>
        <taxon>Eukaryota</taxon>
        <taxon>Sar</taxon>
        <taxon>Stramenopiles</taxon>
        <taxon>Ochrophyta</taxon>
        <taxon>Bacillariophyta</taxon>
        <taxon>Bacillariophyceae</taxon>
        <taxon>Bacillariophycidae</taxon>
        <taxon>Entomoneidaceae</taxon>
        <taxon>Entomoneis</taxon>
    </lineage>
</organism>
<feature type="transmembrane region" description="Helical" evidence="1">
    <location>
        <begin position="7"/>
        <end position="25"/>
    </location>
</feature>
<reference evidence="2" key="1">
    <citation type="submission" date="2021-01" db="EMBL/GenBank/DDBJ databases">
        <authorList>
            <person name="Corre E."/>
            <person name="Pelletier E."/>
            <person name="Niang G."/>
            <person name="Scheremetjew M."/>
            <person name="Finn R."/>
            <person name="Kale V."/>
            <person name="Holt S."/>
            <person name="Cochrane G."/>
            <person name="Meng A."/>
            <person name="Brown T."/>
            <person name="Cohen L."/>
        </authorList>
    </citation>
    <scope>NUCLEOTIDE SEQUENCE</scope>
    <source>
        <strain evidence="2">CCMP125</strain>
    </source>
</reference>
<protein>
    <submittedName>
        <fullName evidence="2">Uncharacterized protein</fullName>
    </submittedName>
</protein>
<feature type="transmembrane region" description="Helical" evidence="1">
    <location>
        <begin position="76"/>
        <end position="98"/>
    </location>
</feature>
<feature type="transmembrane region" description="Helical" evidence="1">
    <location>
        <begin position="45"/>
        <end position="64"/>
    </location>
</feature>
<sequence>MSLLNFVAAAINIVAYAGFIVLGIYKSGEGQAMVTEDISVHMLAAVIYFVGIYTYAVLHTFMIFQQNESYGVVSPYWLKVFFSLITVVGIGCSVTYALTELHVYEWFGATLATLYVALFFFLFHKDPVDDELKQFFCCGSCCSNKKKNQKSTIKEQGSKGELQV</sequence>
<dbReference type="AlphaFoldDB" id="A0A7S2YH19"/>
<keyword evidence="1" id="KW-0472">Membrane</keyword>
<gene>
    <name evidence="2" type="ORF">APAL1065_LOCUS17030</name>
</gene>
<accession>A0A7S2YH19</accession>
<feature type="transmembrane region" description="Helical" evidence="1">
    <location>
        <begin position="104"/>
        <end position="123"/>
    </location>
</feature>
<keyword evidence="1" id="KW-1133">Transmembrane helix</keyword>
<name>A0A7S2YH19_9STRA</name>